<dbReference type="EMBL" id="LCCZ01000022">
    <property type="protein sequence ID" value="KKS43744.1"/>
    <property type="molecule type" value="Genomic_DNA"/>
</dbReference>
<accession>A0A0G0Z4V7</accession>
<reference evidence="1 2" key="1">
    <citation type="journal article" date="2015" name="Nature">
        <title>rRNA introns, odd ribosomes, and small enigmatic genomes across a large radiation of phyla.</title>
        <authorList>
            <person name="Brown C.T."/>
            <person name="Hug L.A."/>
            <person name="Thomas B.C."/>
            <person name="Sharon I."/>
            <person name="Castelle C.J."/>
            <person name="Singh A."/>
            <person name="Wilkins M.J."/>
            <person name="Williams K.H."/>
            <person name="Banfield J.F."/>
        </authorList>
    </citation>
    <scope>NUCLEOTIDE SEQUENCE [LARGE SCALE GENOMIC DNA]</scope>
</reference>
<proteinExistence type="predicted"/>
<gene>
    <name evidence="1" type="ORF">UV05_C0022G0007</name>
</gene>
<protein>
    <submittedName>
        <fullName evidence="1">Uncharacterized protein</fullName>
    </submittedName>
</protein>
<dbReference type="AlphaFoldDB" id="A0A0G0Z4V7"/>
<comment type="caution">
    <text evidence="1">The sequence shown here is derived from an EMBL/GenBank/DDBJ whole genome shotgun (WGS) entry which is preliminary data.</text>
</comment>
<name>A0A0G0Z4V7_9BACT</name>
<organism evidence="1 2">
    <name type="scientific">candidate division CPR1 bacterium GW2011_GWA2_42_17</name>
    <dbReference type="NCBI Taxonomy" id="1618341"/>
    <lineage>
        <taxon>Bacteria</taxon>
        <taxon>candidate division CPR1</taxon>
    </lineage>
</organism>
<dbReference type="Proteomes" id="UP000034875">
    <property type="component" value="Unassembled WGS sequence"/>
</dbReference>
<evidence type="ECO:0000313" key="2">
    <source>
        <dbReference type="Proteomes" id="UP000034875"/>
    </source>
</evidence>
<evidence type="ECO:0000313" key="1">
    <source>
        <dbReference type="EMBL" id="KKS43744.1"/>
    </source>
</evidence>
<sequence length="189" mass="21413">MTAQCCIQETIMKCYFCGAGASVCCLECNRNVCRAHSQRSGRKFLCLECALGGPDGVYQEVYRQVLELLKYRDYKCSICNQLGIEEKNLFGSLSDLCLSSDLKDKLKRQLLRVGVIFCQFGQCRNYHSFCPKHHPKPVITIVDGDERGGNTSCVISRSVWESLGYKCPVCKEWWSVRGKCVRKASIEHC</sequence>